<comment type="caution">
    <text evidence="2">The sequence shown here is derived from an EMBL/GenBank/DDBJ whole genome shotgun (WGS) entry which is preliminary data.</text>
</comment>
<dbReference type="RefSeq" id="WP_344645926.1">
    <property type="nucleotide sequence ID" value="NZ_BAAASS010000022.1"/>
</dbReference>
<reference evidence="3" key="1">
    <citation type="journal article" date="2019" name="Int. J. Syst. Evol. Microbiol.">
        <title>The Global Catalogue of Microorganisms (GCM) 10K type strain sequencing project: providing services to taxonomists for standard genome sequencing and annotation.</title>
        <authorList>
            <consortium name="The Broad Institute Genomics Platform"/>
            <consortium name="The Broad Institute Genome Sequencing Center for Infectious Disease"/>
            <person name="Wu L."/>
            <person name="Ma J."/>
        </authorList>
    </citation>
    <scope>NUCLEOTIDE SEQUENCE [LARGE SCALE GENOMIC DNA]</scope>
    <source>
        <strain evidence="3">CCM 8479</strain>
    </source>
</reference>
<dbReference type="EMBL" id="JBHSKL010000012">
    <property type="protein sequence ID" value="MFC5225200.1"/>
    <property type="molecule type" value="Genomic_DNA"/>
</dbReference>
<feature type="region of interest" description="Disordered" evidence="1">
    <location>
        <begin position="1"/>
        <end position="71"/>
    </location>
</feature>
<evidence type="ECO:0000313" key="2">
    <source>
        <dbReference type="EMBL" id="MFC5225200.1"/>
    </source>
</evidence>
<organism evidence="2 3">
    <name type="scientific">Streptomyces fimbriatus</name>
    <dbReference type="NCBI Taxonomy" id="68197"/>
    <lineage>
        <taxon>Bacteria</taxon>
        <taxon>Bacillati</taxon>
        <taxon>Actinomycetota</taxon>
        <taxon>Actinomycetes</taxon>
        <taxon>Kitasatosporales</taxon>
        <taxon>Streptomycetaceae</taxon>
        <taxon>Streptomyces</taxon>
    </lineage>
</organism>
<sequence>MSEDARRGPGEPASAVGAPVGADTGSGSPEDALHDAGRGPPRPAADGVLVPGAVDPGITGNSPPEPTDRWT</sequence>
<evidence type="ECO:0000256" key="1">
    <source>
        <dbReference type="SAM" id="MobiDB-lite"/>
    </source>
</evidence>
<keyword evidence="3" id="KW-1185">Reference proteome</keyword>
<proteinExistence type="predicted"/>
<gene>
    <name evidence="2" type="ORF">ACFPN6_11410</name>
</gene>
<accession>A0ABW0D4D3</accession>
<protein>
    <submittedName>
        <fullName evidence="2">Uncharacterized protein</fullName>
    </submittedName>
</protein>
<name>A0ABW0D4D3_STRFI</name>
<dbReference type="Proteomes" id="UP001596156">
    <property type="component" value="Unassembled WGS sequence"/>
</dbReference>
<evidence type="ECO:0000313" key="3">
    <source>
        <dbReference type="Proteomes" id="UP001596156"/>
    </source>
</evidence>